<gene>
    <name evidence="1" type="ORF">GCM10010170_031910</name>
</gene>
<proteinExistence type="predicted"/>
<evidence type="ECO:0008006" key="3">
    <source>
        <dbReference type="Google" id="ProtNLM"/>
    </source>
</evidence>
<dbReference type="EMBL" id="BAAARV010000025">
    <property type="protein sequence ID" value="GAA2345597.1"/>
    <property type="molecule type" value="Genomic_DNA"/>
</dbReference>
<dbReference type="Proteomes" id="UP001501444">
    <property type="component" value="Unassembled WGS sequence"/>
</dbReference>
<protein>
    <recommendedName>
        <fullName evidence="3">DNA-binding protein YbaB</fullName>
    </recommendedName>
</protein>
<dbReference type="Gene3D" id="3.30.1310.10">
    <property type="entry name" value="Nucleoid-associated protein YbaB-like domain"/>
    <property type="match status" value="1"/>
</dbReference>
<dbReference type="InterPro" id="IPR036894">
    <property type="entry name" value="YbaB-like_sf"/>
</dbReference>
<sequence>MDNRALRARADELLGDLDRLRGGMKTLQQQLRSITATAKSDDGFITAVVGPRGQLIRLDIDARIYRRPDSRQLATSITRTIQTAAADAMRQVQEACKPYMPEADIQAHLEFDLDGMRHKLDSELGLLDVENATGKEKR</sequence>
<dbReference type="SUPFAM" id="SSF82607">
    <property type="entry name" value="YbaB-like"/>
    <property type="match status" value="1"/>
</dbReference>
<comment type="caution">
    <text evidence="1">The sequence shown here is derived from an EMBL/GenBank/DDBJ whole genome shotgun (WGS) entry which is preliminary data.</text>
</comment>
<evidence type="ECO:0000313" key="1">
    <source>
        <dbReference type="EMBL" id="GAA2345597.1"/>
    </source>
</evidence>
<keyword evidence="2" id="KW-1185">Reference proteome</keyword>
<name>A0ABN3G763_9ACTN</name>
<dbReference type="InterPro" id="IPR004401">
    <property type="entry name" value="YbaB/EbfC"/>
</dbReference>
<evidence type="ECO:0000313" key="2">
    <source>
        <dbReference type="Proteomes" id="UP001501444"/>
    </source>
</evidence>
<accession>A0ABN3G763</accession>
<dbReference type="Pfam" id="PF02575">
    <property type="entry name" value="YbaB_DNA_bd"/>
    <property type="match status" value="1"/>
</dbReference>
<reference evidence="1 2" key="1">
    <citation type="journal article" date="2019" name="Int. J. Syst. Evol. Microbiol.">
        <title>The Global Catalogue of Microorganisms (GCM) 10K type strain sequencing project: providing services to taxonomists for standard genome sequencing and annotation.</title>
        <authorList>
            <consortium name="The Broad Institute Genomics Platform"/>
            <consortium name="The Broad Institute Genome Sequencing Center for Infectious Disease"/>
            <person name="Wu L."/>
            <person name="Ma J."/>
        </authorList>
    </citation>
    <scope>NUCLEOTIDE SEQUENCE [LARGE SCALE GENOMIC DNA]</scope>
    <source>
        <strain evidence="1 2">JCM 3272</strain>
    </source>
</reference>
<dbReference type="RefSeq" id="WP_344613157.1">
    <property type="nucleotide sequence ID" value="NZ_BAAARV010000025.1"/>
</dbReference>
<organism evidence="1 2">
    <name type="scientific">Dactylosporangium salmoneum</name>
    <dbReference type="NCBI Taxonomy" id="53361"/>
    <lineage>
        <taxon>Bacteria</taxon>
        <taxon>Bacillati</taxon>
        <taxon>Actinomycetota</taxon>
        <taxon>Actinomycetes</taxon>
        <taxon>Micromonosporales</taxon>
        <taxon>Micromonosporaceae</taxon>
        <taxon>Dactylosporangium</taxon>
    </lineage>
</organism>